<gene>
    <name evidence="3" type="ORF">CEXT_6121</name>
</gene>
<dbReference type="AlphaFoldDB" id="A0AAV4VE28"/>
<keyword evidence="4" id="KW-1185">Reference proteome</keyword>
<comment type="caution">
    <text evidence="3">The sequence shown here is derived from an EMBL/GenBank/DDBJ whole genome shotgun (WGS) entry which is preliminary data.</text>
</comment>
<organism evidence="3 4">
    <name type="scientific">Caerostris extrusa</name>
    <name type="common">Bark spider</name>
    <name type="synonym">Caerostris bankana</name>
    <dbReference type="NCBI Taxonomy" id="172846"/>
    <lineage>
        <taxon>Eukaryota</taxon>
        <taxon>Metazoa</taxon>
        <taxon>Ecdysozoa</taxon>
        <taxon>Arthropoda</taxon>
        <taxon>Chelicerata</taxon>
        <taxon>Arachnida</taxon>
        <taxon>Araneae</taxon>
        <taxon>Araneomorphae</taxon>
        <taxon>Entelegynae</taxon>
        <taxon>Araneoidea</taxon>
        <taxon>Araneidae</taxon>
        <taxon>Caerostris</taxon>
    </lineage>
</organism>
<feature type="transmembrane region" description="Helical" evidence="2">
    <location>
        <begin position="198"/>
        <end position="219"/>
    </location>
</feature>
<evidence type="ECO:0000256" key="2">
    <source>
        <dbReference type="SAM" id="Phobius"/>
    </source>
</evidence>
<sequence length="418" mass="47739">MDDKQKENDEKSSSISDDGSFSNPDNFEAIGNPNSVVEASTQTISEVGCPTESDDILDQCSSTSGHNMVSEIPGSEVTEHPITIERDDRCILDSIPGLDLISEEDKFHLAKYSEQYTASEYSHGGNIAKAVVVNWPGVLPAVPETAKRNEEDENEERKKMKWRRKWRRNREGEVYRYYQLLACVEHQPTCLRFSLGDALAFLVVYSLLFAWPIAIIYMGSQCMKQCPMNQYLPYAMMGRKYGYFGIFTRFSVSLYIQCSSKPLQANWAKIMVHLLEFVFPQFLWCFKPPPGKLGEDYGSSPGVVFLNFFGALLQQTPPGKLGEDYGSSPGVCFPQFLWCLSLLFYEQIPRFEPSVPVYCNESFYKSTSWMNYASSLLIIVWGFSVFYKISTMDTKKKRRPILTTFKTSALYKFLMNFK</sequence>
<proteinExistence type="predicted"/>
<dbReference type="Proteomes" id="UP001054945">
    <property type="component" value="Unassembled WGS sequence"/>
</dbReference>
<feature type="transmembrane region" description="Helical" evidence="2">
    <location>
        <begin position="240"/>
        <end position="256"/>
    </location>
</feature>
<keyword evidence="2" id="KW-1133">Transmembrane helix</keyword>
<evidence type="ECO:0000313" key="4">
    <source>
        <dbReference type="Proteomes" id="UP001054945"/>
    </source>
</evidence>
<feature type="region of interest" description="Disordered" evidence="1">
    <location>
        <begin position="1"/>
        <end position="41"/>
    </location>
</feature>
<evidence type="ECO:0000313" key="3">
    <source>
        <dbReference type="EMBL" id="GIY67879.1"/>
    </source>
</evidence>
<keyword evidence="2" id="KW-0472">Membrane</keyword>
<keyword evidence="2" id="KW-0812">Transmembrane</keyword>
<dbReference type="EMBL" id="BPLR01014290">
    <property type="protein sequence ID" value="GIY67879.1"/>
    <property type="molecule type" value="Genomic_DNA"/>
</dbReference>
<evidence type="ECO:0000256" key="1">
    <source>
        <dbReference type="SAM" id="MobiDB-lite"/>
    </source>
</evidence>
<protein>
    <submittedName>
        <fullName evidence="3">Uncharacterized protein</fullName>
    </submittedName>
</protein>
<feature type="transmembrane region" description="Helical" evidence="2">
    <location>
        <begin position="369"/>
        <end position="389"/>
    </location>
</feature>
<accession>A0AAV4VE28</accession>
<feature type="compositionally biased region" description="Low complexity" evidence="1">
    <location>
        <begin position="13"/>
        <end position="22"/>
    </location>
</feature>
<name>A0AAV4VE28_CAEEX</name>
<feature type="compositionally biased region" description="Basic and acidic residues" evidence="1">
    <location>
        <begin position="1"/>
        <end position="12"/>
    </location>
</feature>
<reference evidence="3 4" key="1">
    <citation type="submission" date="2021-06" db="EMBL/GenBank/DDBJ databases">
        <title>Caerostris extrusa draft genome.</title>
        <authorList>
            <person name="Kono N."/>
            <person name="Arakawa K."/>
        </authorList>
    </citation>
    <scope>NUCLEOTIDE SEQUENCE [LARGE SCALE GENOMIC DNA]</scope>
</reference>
<feature type="compositionally biased region" description="Polar residues" evidence="1">
    <location>
        <begin position="32"/>
        <end position="41"/>
    </location>
</feature>